<evidence type="ECO:0000313" key="1">
    <source>
        <dbReference type="EMBL" id="KJL26611.1"/>
    </source>
</evidence>
<dbReference type="AlphaFoldDB" id="A0A0F0L4Z1"/>
<sequence>MSKWGHSSLSGASTRQTPDRRLLTSVVHNSSIAHLAGHILPTLNLLDTMDVILRVAGLAAALDRVLQLRHNKWIDG</sequence>
<keyword evidence="2" id="KW-1185">Reference proteome</keyword>
<accession>A0A0F0L4Z1</accession>
<dbReference type="EMBL" id="JYIT01000063">
    <property type="protein sequence ID" value="KJL26611.1"/>
    <property type="molecule type" value="Genomic_DNA"/>
</dbReference>
<proteinExistence type="predicted"/>
<organism evidence="1 2">
    <name type="scientific">Microbacterium azadirachtae</name>
    <dbReference type="NCBI Taxonomy" id="582680"/>
    <lineage>
        <taxon>Bacteria</taxon>
        <taxon>Bacillati</taxon>
        <taxon>Actinomycetota</taxon>
        <taxon>Actinomycetes</taxon>
        <taxon>Micrococcales</taxon>
        <taxon>Microbacteriaceae</taxon>
        <taxon>Microbacterium</taxon>
    </lineage>
</organism>
<dbReference type="PATRIC" id="fig|582680.7.peg.976"/>
<comment type="caution">
    <text evidence="1">The sequence shown here is derived from an EMBL/GenBank/DDBJ whole genome shotgun (WGS) entry which is preliminary data.</text>
</comment>
<gene>
    <name evidence="1" type="ORF">RL72_00943</name>
</gene>
<evidence type="ECO:0000313" key="2">
    <source>
        <dbReference type="Proteomes" id="UP000033448"/>
    </source>
</evidence>
<reference evidence="1 2" key="1">
    <citation type="submission" date="2015-02" db="EMBL/GenBank/DDBJ databases">
        <title>Draft genome sequences of ten Microbacterium spp. with emphasis on heavy metal contaminated environments.</title>
        <authorList>
            <person name="Corretto E."/>
        </authorList>
    </citation>
    <scope>NUCLEOTIDE SEQUENCE [LARGE SCALE GENOMIC DNA]</scope>
    <source>
        <strain evidence="1 2">DSM 23848</strain>
    </source>
</reference>
<protein>
    <submittedName>
        <fullName evidence="1">Uncharacterized protein</fullName>
    </submittedName>
</protein>
<name>A0A0F0L4Z1_9MICO</name>
<dbReference type="Proteomes" id="UP000033448">
    <property type="component" value="Unassembled WGS sequence"/>
</dbReference>